<dbReference type="Pfam" id="PF04172">
    <property type="entry name" value="LrgB"/>
    <property type="match status" value="1"/>
</dbReference>
<name>A0ABZ2NEA4_9BACI</name>
<sequence length="226" mass="23826">MIMAVLSFAGTILLFNGMKKVHTYLPTPLLLPIVTSTAILIMVLLLTGTAYQAYMEGGTFISMLLGPAVVALAFPLHDQWDRLKKHILLLAGASFAGTLIGLFSGMYMAILFGMDSEIIRSLMPKSVTAPIAMDIASMIHGIPALAAVYVMVAGISGSMFGPFLMRKLFIRNPIAVGIGYGAASHGVGTARALEYGEQEGAVSSAAMTFSAIFASLLCPHIAALLL</sequence>
<keyword evidence="3 6" id="KW-0812">Transmembrane</keyword>
<keyword evidence="4 6" id="KW-1133">Transmembrane helix</keyword>
<accession>A0ABZ2NEA4</accession>
<feature type="transmembrane region" description="Helical" evidence="6">
    <location>
        <begin position="205"/>
        <end position="225"/>
    </location>
</feature>
<proteinExistence type="predicted"/>
<evidence type="ECO:0000256" key="1">
    <source>
        <dbReference type="ARBA" id="ARBA00004651"/>
    </source>
</evidence>
<dbReference type="RefSeq" id="WP_338777662.1">
    <property type="nucleotide sequence ID" value="NZ_CP147407.1"/>
</dbReference>
<feature type="transmembrane region" description="Helical" evidence="6">
    <location>
        <begin position="88"/>
        <end position="114"/>
    </location>
</feature>
<evidence type="ECO:0000256" key="5">
    <source>
        <dbReference type="ARBA" id="ARBA00023136"/>
    </source>
</evidence>
<dbReference type="InterPro" id="IPR007300">
    <property type="entry name" value="CidB/LrgB"/>
</dbReference>
<protein>
    <submittedName>
        <fullName evidence="7">LrgB family protein</fullName>
    </submittedName>
</protein>
<evidence type="ECO:0000256" key="3">
    <source>
        <dbReference type="ARBA" id="ARBA00022692"/>
    </source>
</evidence>
<evidence type="ECO:0000256" key="2">
    <source>
        <dbReference type="ARBA" id="ARBA00022475"/>
    </source>
</evidence>
<feature type="transmembrane region" description="Helical" evidence="6">
    <location>
        <begin position="29"/>
        <end position="51"/>
    </location>
</feature>
<dbReference type="EMBL" id="CP147407">
    <property type="protein sequence ID" value="WXB95950.1"/>
    <property type="molecule type" value="Genomic_DNA"/>
</dbReference>
<gene>
    <name evidence="7" type="ORF">WCV65_15480</name>
</gene>
<comment type="subcellular location">
    <subcellularLocation>
        <location evidence="1">Cell membrane</location>
        <topology evidence="1">Multi-pass membrane protein</topology>
    </subcellularLocation>
</comment>
<dbReference type="PANTHER" id="PTHR30249:SF17">
    <property type="entry name" value="HOLIN-LIKE PROTEIN CIDB"/>
    <property type="match status" value="1"/>
</dbReference>
<evidence type="ECO:0000256" key="4">
    <source>
        <dbReference type="ARBA" id="ARBA00022989"/>
    </source>
</evidence>
<keyword evidence="8" id="KW-1185">Reference proteome</keyword>
<feature type="transmembrane region" description="Helical" evidence="6">
    <location>
        <begin position="58"/>
        <end position="76"/>
    </location>
</feature>
<keyword evidence="5 6" id="KW-0472">Membrane</keyword>
<keyword evidence="2" id="KW-1003">Cell membrane</keyword>
<evidence type="ECO:0000313" key="7">
    <source>
        <dbReference type="EMBL" id="WXB95950.1"/>
    </source>
</evidence>
<organism evidence="7 8">
    <name type="scientific">Metabacillus sediminis</name>
    <dbReference type="NCBI Taxonomy" id="3117746"/>
    <lineage>
        <taxon>Bacteria</taxon>
        <taxon>Bacillati</taxon>
        <taxon>Bacillota</taxon>
        <taxon>Bacilli</taxon>
        <taxon>Bacillales</taxon>
        <taxon>Bacillaceae</taxon>
        <taxon>Metabacillus</taxon>
    </lineage>
</organism>
<evidence type="ECO:0000256" key="6">
    <source>
        <dbReference type="SAM" id="Phobius"/>
    </source>
</evidence>
<reference evidence="7 8" key="1">
    <citation type="submission" date="2024-02" db="EMBL/GenBank/DDBJ databases">
        <title>Seven novel Bacillus-like species.</title>
        <authorList>
            <person name="Liu G."/>
        </authorList>
    </citation>
    <scope>NUCLEOTIDE SEQUENCE [LARGE SCALE GENOMIC DNA]</scope>
    <source>
        <strain evidence="7 8">FJAT-52054</strain>
    </source>
</reference>
<dbReference type="Proteomes" id="UP001377337">
    <property type="component" value="Chromosome"/>
</dbReference>
<feature type="transmembrane region" description="Helical" evidence="6">
    <location>
        <begin position="135"/>
        <end position="160"/>
    </location>
</feature>
<evidence type="ECO:0000313" key="8">
    <source>
        <dbReference type="Proteomes" id="UP001377337"/>
    </source>
</evidence>
<dbReference type="PANTHER" id="PTHR30249">
    <property type="entry name" value="PUTATIVE SEROTONIN TRANSPORTER"/>
    <property type="match status" value="1"/>
</dbReference>